<feature type="region of interest" description="Disordered" evidence="9">
    <location>
        <begin position="1"/>
        <end position="38"/>
    </location>
</feature>
<dbReference type="Pfam" id="PF00046">
    <property type="entry name" value="Homeodomain"/>
    <property type="match status" value="1"/>
</dbReference>
<feature type="region of interest" description="Disordered" evidence="9">
    <location>
        <begin position="477"/>
        <end position="544"/>
    </location>
</feature>
<dbReference type="InterPro" id="IPR003604">
    <property type="entry name" value="Matrin/U1-like-C_Znf_C2H2"/>
</dbReference>
<feature type="DNA-binding region" description="Homeobox" evidence="7">
    <location>
        <begin position="39"/>
        <end position="98"/>
    </location>
</feature>
<evidence type="ECO:0000256" key="4">
    <source>
        <dbReference type="ARBA" id="ARBA00023125"/>
    </source>
</evidence>
<feature type="compositionally biased region" description="Basic and acidic residues" evidence="9">
    <location>
        <begin position="380"/>
        <end position="392"/>
    </location>
</feature>
<dbReference type="InterPro" id="IPR036236">
    <property type="entry name" value="Znf_C2H2_sf"/>
</dbReference>
<dbReference type="Gene3D" id="1.10.10.60">
    <property type="entry name" value="Homeodomain-like"/>
    <property type="match status" value="1"/>
</dbReference>
<organism evidence="11 12">
    <name type="scientific">Helicostylum pulchrum</name>
    <dbReference type="NCBI Taxonomy" id="562976"/>
    <lineage>
        <taxon>Eukaryota</taxon>
        <taxon>Fungi</taxon>
        <taxon>Fungi incertae sedis</taxon>
        <taxon>Mucoromycota</taxon>
        <taxon>Mucoromycotina</taxon>
        <taxon>Mucoromycetes</taxon>
        <taxon>Mucorales</taxon>
        <taxon>Mucorineae</taxon>
        <taxon>Mucoraceae</taxon>
        <taxon>Helicostylum</taxon>
    </lineage>
</organism>
<evidence type="ECO:0000256" key="1">
    <source>
        <dbReference type="ARBA" id="ARBA00022723"/>
    </source>
</evidence>
<dbReference type="Proteomes" id="UP001476247">
    <property type="component" value="Unassembled WGS sequence"/>
</dbReference>
<keyword evidence="4 7" id="KW-0238">DNA-binding</keyword>
<evidence type="ECO:0000256" key="7">
    <source>
        <dbReference type="PROSITE-ProRule" id="PRU00108"/>
    </source>
</evidence>
<dbReference type="InterPro" id="IPR040107">
    <property type="entry name" value="Snu23"/>
</dbReference>
<sequence length="544" mass="62669">MSQQNTHIKEEEDFDDYHEGRKSSISSSNFNPNFYDPFEIKHRRRTSRGQFKILEKAFINNAKPNSKTRKDLAESLSMTPRGVQVWFQNRRAKAKQQQDSNKKSHDSMIDDLQVSSPIVLSSSGMVHSRSQSSSSCSTSYSVNHAVSSAPPLSSPPSSAPIYQQHQQQLQQQGWFSDGASTVTEEMITSSSSPLLLTPPQQKQQEEYCWWMDDVSGIMNGGGHQALFNQQQENNSSHTFNSSSNNVAATEDHPLDAWAYIDSLEINNNNNENQFMHTYSRHVTDWISSTNKAACNNNNFYVMLEQHQQQQQQQKRQQPLIEQEEQIMRRLSEPSEMKDTDFRRTWNKAEYAAKGKARESRDRQAEQNDERRKLGLPPLKPRKEYKEDDTSKEALKAREERINIEQNVGKIQVVQAADSRKQPGFYCKDCDVTIKDSVTYIDHLNGRKHLNNVGISNKVEKADLSSVKERLALLKRKKENPQQEEYNLDERLASIKQQEEEERQKRREKKKQKKEHHKKKEDVGGEDEDDMAKMMGFSGFGSSKA</sequence>
<dbReference type="SUPFAM" id="SSF46689">
    <property type="entry name" value="Homeodomain-like"/>
    <property type="match status" value="1"/>
</dbReference>
<feature type="compositionally biased region" description="Low complexity" evidence="9">
    <location>
        <begin position="123"/>
        <end position="151"/>
    </location>
</feature>
<feature type="domain" description="Homeobox" evidence="10">
    <location>
        <begin position="37"/>
        <end position="97"/>
    </location>
</feature>
<evidence type="ECO:0000313" key="11">
    <source>
        <dbReference type="EMBL" id="GAA5805226.1"/>
    </source>
</evidence>
<dbReference type="InterPro" id="IPR009057">
    <property type="entry name" value="Homeodomain-like_sf"/>
</dbReference>
<dbReference type="Gene3D" id="3.30.160.60">
    <property type="entry name" value="Classic Zinc Finger"/>
    <property type="match status" value="1"/>
</dbReference>
<feature type="region of interest" description="Disordered" evidence="9">
    <location>
        <begin position="123"/>
        <end position="172"/>
    </location>
</feature>
<evidence type="ECO:0000313" key="12">
    <source>
        <dbReference type="Proteomes" id="UP001476247"/>
    </source>
</evidence>
<keyword evidence="3" id="KW-0862">Zinc</keyword>
<comment type="caution">
    <text evidence="11">The sequence shown here is derived from an EMBL/GenBank/DDBJ whole genome shotgun (WGS) entry which is preliminary data.</text>
</comment>
<dbReference type="PROSITE" id="PS00027">
    <property type="entry name" value="HOMEOBOX_1"/>
    <property type="match status" value="1"/>
</dbReference>
<feature type="compositionally biased region" description="Basic and acidic residues" evidence="9">
    <location>
        <begin position="351"/>
        <end position="372"/>
    </location>
</feature>
<feature type="compositionally biased region" description="Low complexity" evidence="9">
    <location>
        <begin position="159"/>
        <end position="172"/>
    </location>
</feature>
<gene>
    <name evidence="11" type="ORF">HPULCUR_010740</name>
</gene>
<evidence type="ECO:0000256" key="6">
    <source>
        <dbReference type="ARBA" id="ARBA00023242"/>
    </source>
</evidence>
<feature type="compositionally biased region" description="Basic residues" evidence="9">
    <location>
        <begin position="505"/>
        <end position="518"/>
    </location>
</feature>
<proteinExistence type="predicted"/>
<dbReference type="InterPro" id="IPR001356">
    <property type="entry name" value="HD"/>
</dbReference>
<name>A0ABP9YE35_9FUNG</name>
<dbReference type="SUPFAM" id="SSF57667">
    <property type="entry name" value="beta-beta-alpha zinc fingers"/>
    <property type="match status" value="1"/>
</dbReference>
<reference evidence="11 12" key="1">
    <citation type="submission" date="2024-04" db="EMBL/GenBank/DDBJ databases">
        <title>genome sequences of Mucor flavus KT1a and Helicostylum pulchrum KT1b strains isolation_sourced from the surface of a dry-aged beef.</title>
        <authorList>
            <person name="Toyotome T."/>
            <person name="Hosono M."/>
            <person name="Torimaru M."/>
            <person name="Fukuda K."/>
            <person name="Mikami N."/>
        </authorList>
    </citation>
    <scope>NUCLEOTIDE SEQUENCE [LARGE SCALE GENOMIC DNA]</scope>
    <source>
        <strain evidence="11 12">KT1b</strain>
    </source>
</reference>
<dbReference type="PANTHER" id="PTHR45986">
    <property type="entry name" value="ZINC FINGER MATRIN-TYPE PROTEIN 2"/>
    <property type="match status" value="1"/>
</dbReference>
<evidence type="ECO:0000256" key="9">
    <source>
        <dbReference type="SAM" id="MobiDB-lite"/>
    </source>
</evidence>
<evidence type="ECO:0000259" key="10">
    <source>
        <dbReference type="PROSITE" id="PS50071"/>
    </source>
</evidence>
<evidence type="ECO:0000256" key="8">
    <source>
        <dbReference type="RuleBase" id="RU000682"/>
    </source>
</evidence>
<dbReference type="EMBL" id="BAABUJ010000043">
    <property type="protein sequence ID" value="GAA5805226.1"/>
    <property type="molecule type" value="Genomic_DNA"/>
</dbReference>
<evidence type="ECO:0000256" key="3">
    <source>
        <dbReference type="ARBA" id="ARBA00022833"/>
    </source>
</evidence>
<evidence type="ECO:0000256" key="5">
    <source>
        <dbReference type="ARBA" id="ARBA00023155"/>
    </source>
</evidence>
<keyword evidence="12" id="KW-1185">Reference proteome</keyword>
<dbReference type="PROSITE" id="PS50071">
    <property type="entry name" value="HOMEOBOX_2"/>
    <property type="match status" value="1"/>
</dbReference>
<keyword evidence="6 7" id="KW-0539">Nucleus</keyword>
<dbReference type="CDD" id="cd00086">
    <property type="entry name" value="homeodomain"/>
    <property type="match status" value="1"/>
</dbReference>
<dbReference type="PANTHER" id="PTHR45986:SF1">
    <property type="entry name" value="ZINC FINGER MATRIN-TYPE PROTEIN 2"/>
    <property type="match status" value="1"/>
</dbReference>
<comment type="subcellular location">
    <subcellularLocation>
        <location evidence="7 8">Nucleus</location>
    </subcellularLocation>
</comment>
<keyword evidence="2" id="KW-0863">Zinc-finger</keyword>
<protein>
    <recommendedName>
        <fullName evidence="10">Homeobox domain-containing protein</fullName>
    </recommendedName>
</protein>
<dbReference type="Pfam" id="PF12874">
    <property type="entry name" value="zf-met"/>
    <property type="match status" value="1"/>
</dbReference>
<keyword evidence="1" id="KW-0479">Metal-binding</keyword>
<dbReference type="InterPro" id="IPR013087">
    <property type="entry name" value="Znf_C2H2_type"/>
</dbReference>
<dbReference type="SMART" id="SM00451">
    <property type="entry name" value="ZnF_U1"/>
    <property type="match status" value="1"/>
</dbReference>
<accession>A0ABP9YE35</accession>
<feature type="region of interest" description="Disordered" evidence="9">
    <location>
        <begin position="351"/>
        <end position="392"/>
    </location>
</feature>
<keyword evidence="5 7" id="KW-0371">Homeobox</keyword>
<evidence type="ECO:0000256" key="2">
    <source>
        <dbReference type="ARBA" id="ARBA00022771"/>
    </source>
</evidence>
<dbReference type="InterPro" id="IPR017970">
    <property type="entry name" value="Homeobox_CS"/>
</dbReference>
<dbReference type="SMART" id="SM00389">
    <property type="entry name" value="HOX"/>
    <property type="match status" value="1"/>
</dbReference>